<proteinExistence type="predicted"/>
<keyword evidence="5" id="KW-1185">Reference proteome</keyword>
<evidence type="ECO:0000256" key="1">
    <source>
        <dbReference type="SAM" id="SignalP"/>
    </source>
</evidence>
<dbReference type="PANTHER" id="PTHR36220:SF1">
    <property type="entry name" value="GAMMA TUBULIN COMPLEX COMPONENT C-TERMINAL DOMAIN-CONTAINING PROTEIN"/>
    <property type="match status" value="1"/>
</dbReference>
<dbReference type="RefSeq" id="WP_069669734.1">
    <property type="nucleotide sequence ID" value="NZ_JAPFIM010000025.1"/>
</dbReference>
<dbReference type="PANTHER" id="PTHR36220">
    <property type="entry name" value="UNNAMED PRODUCT"/>
    <property type="match status" value="1"/>
</dbReference>
<dbReference type="Proteomes" id="UP001150001">
    <property type="component" value="Unassembled WGS sequence"/>
</dbReference>
<dbReference type="InterPro" id="IPR013519">
    <property type="entry name" value="Int_alpha_beta-p"/>
</dbReference>
<evidence type="ECO:0000313" key="2">
    <source>
        <dbReference type="EMBL" id="MDC5743412.1"/>
    </source>
</evidence>
<keyword evidence="3" id="KW-0614">Plasmid</keyword>
<dbReference type="Proteomes" id="UP000094761">
    <property type="component" value="Unassembled WGS sequence"/>
</dbReference>
<comment type="caution">
    <text evidence="3">The sequence shown here is derived from an EMBL/GenBank/DDBJ whole genome shotgun (WGS) entry which is preliminary data.</text>
</comment>
<dbReference type="AlphaFoldDB" id="A0A178J4Y6"/>
<dbReference type="InterPro" id="IPR028994">
    <property type="entry name" value="Integrin_alpha_N"/>
</dbReference>
<dbReference type="EMBL" id="LUAX01000008">
    <property type="protein sequence ID" value="OAM96717.1"/>
    <property type="molecule type" value="Genomic_DNA"/>
</dbReference>
<name>A0A178J4Y6_9VIBR</name>
<dbReference type="GeneID" id="78078750"/>
<accession>A0A178J4Y6</accession>
<organism evidence="3 4">
    <name type="scientific">Vibrio europaeus</name>
    <dbReference type="NCBI Taxonomy" id="300876"/>
    <lineage>
        <taxon>Bacteria</taxon>
        <taxon>Pseudomonadati</taxon>
        <taxon>Pseudomonadota</taxon>
        <taxon>Gammaproteobacteria</taxon>
        <taxon>Vibrionales</taxon>
        <taxon>Vibrionaceae</taxon>
        <taxon>Vibrio</taxon>
        <taxon>Vibrio oreintalis group</taxon>
    </lineage>
</organism>
<gene>
    <name evidence="3" type="ORF">AZ468_23795</name>
    <name evidence="2" type="ORF">OPW20_25450</name>
</gene>
<evidence type="ECO:0000313" key="3">
    <source>
        <dbReference type="EMBL" id="OAM96717.1"/>
    </source>
</evidence>
<geneLocation type="plasmid" evidence="3">
    <name>p251_like</name>
</geneLocation>
<dbReference type="EMBL" id="JAPFIT010000033">
    <property type="protein sequence ID" value="MDC5743412.1"/>
    <property type="molecule type" value="Genomic_DNA"/>
</dbReference>
<dbReference type="SMART" id="SM00191">
    <property type="entry name" value="Int_alpha"/>
    <property type="match status" value="3"/>
</dbReference>
<sequence>MNVLRSMIYLSLAGYMSAPFAAEASFAPIVVGAPYEDSLASQPGSDSAPNSGAVYLKWKTLQGQLGTALIKAPNAESSDKFGEAAILSGNNQVLLVGAPGESGCGANVGATKHANLIGTNSRVTCFSYGMESNADSGNPLDSVSIGAAYVFEGQGQFANNSQFETSAGHKLLDFTTYIKAPNPSLWDNFGGVVHISGDGKTIAIAATGEDNCGIGVGGTGVNPNQRLGGHSVCGQYVNPGMDDNSARDSGAVYIYKKSNNTWVLDAYLKAPNTDPGDMFGSALALDSDGDQLLVGTPGEDNCGTGVGGQGANANQRLGYGSVCGTNPNPSLWDNSARDSGAVYHYARENGQWVLKEYIKASNTDAGDLFGSALSFDHQDNKIVIGAPGESGCSAGIDGALPNPNKKINGESVCGNSPLNSNVKLDNRIGKSGAVYVFAYDDNNANLKEVAYIKAPNPDANDQFGANLFIDSVGGLMIGAPGEDNCGTHVDGTNNKAPCQNPGLTNNQALDAGAAYVYNDNNYANTKVAYSFFKYVKAPSVHAGDVFGTNLAAVTALDAQDPMIQMVFSAPGYDKPGMTDTGKVFVYTKESANKLRKSFGFNGKLPNVENSVSNFDYFGGSALGGSDTSVTSSVGNQCTIVTDYLTGNEVSLKDFIDCIAGFGPGN</sequence>
<reference evidence="2" key="2">
    <citation type="submission" date="2022-11" db="EMBL/GenBank/DDBJ databases">
        <title>Role of the vibriolysin VemA secreted by the emergent pathogen Vibrio europaeus in the colonization of Manila clam mucus.</title>
        <authorList>
            <person name="Martinez C."/>
            <person name="Rodriguez S."/>
            <person name="Vences A."/>
            <person name="Barja J.L."/>
            <person name="Toranzo A.E."/>
            <person name="Dubert J."/>
        </authorList>
    </citation>
    <scope>NUCLEOTIDE SEQUENCE</scope>
    <source>
        <strain evidence="2">3454</strain>
    </source>
</reference>
<evidence type="ECO:0000313" key="5">
    <source>
        <dbReference type="Proteomes" id="UP001150001"/>
    </source>
</evidence>
<protein>
    <submittedName>
        <fullName evidence="2">FG-GAP repeat protein</fullName>
    </submittedName>
</protein>
<feature type="chain" id="PRO_5044550390" evidence="1">
    <location>
        <begin position="22"/>
        <end position="665"/>
    </location>
</feature>
<dbReference type="OrthoDB" id="9782766at2"/>
<reference evidence="3 4" key="1">
    <citation type="submission" date="2016-03" db="EMBL/GenBank/DDBJ databases">
        <title>Draft genome sequence of the Vibrio tubiashii subs. europaeus.</title>
        <authorList>
            <person name="Spinard E."/>
            <person name="Dubert J."/>
            <person name="Nelson D.R."/>
            <person name="Barja J.L."/>
        </authorList>
    </citation>
    <scope>NUCLEOTIDE SEQUENCE [LARGE SCALE GENOMIC DNA]</scope>
    <source>
        <strain evidence="4">PP-638</strain>
        <strain evidence="3">PP2-638</strain>
        <plasmid evidence="3">p251_like</plasmid>
    </source>
</reference>
<evidence type="ECO:0000313" key="4">
    <source>
        <dbReference type="Proteomes" id="UP000094761"/>
    </source>
</evidence>
<keyword evidence="1" id="KW-0732">Signal</keyword>
<dbReference type="Gene3D" id="2.130.10.130">
    <property type="entry name" value="Integrin alpha, N-terminal"/>
    <property type="match status" value="2"/>
</dbReference>
<feature type="signal peptide" evidence="1">
    <location>
        <begin position="1"/>
        <end position="21"/>
    </location>
</feature>